<sequence>MNDPSPPRTVVSIDGHSVAEIAVVAVGATALIVAATLTALAAAATVDDSSRAAAVALLVGLATTGTGLAGARLLRERLETAVDRRFGRRSEPPLTSAQ</sequence>
<evidence type="ECO:0000313" key="3">
    <source>
        <dbReference type="Proteomes" id="UP000283805"/>
    </source>
</evidence>
<organism evidence="2 3">
    <name type="scientific">Halopiger aswanensis</name>
    <dbReference type="NCBI Taxonomy" id="148449"/>
    <lineage>
        <taxon>Archaea</taxon>
        <taxon>Methanobacteriati</taxon>
        <taxon>Methanobacteriota</taxon>
        <taxon>Stenosarchaea group</taxon>
        <taxon>Halobacteria</taxon>
        <taxon>Halobacteriales</taxon>
        <taxon>Natrialbaceae</taxon>
        <taxon>Halopiger</taxon>
    </lineage>
</organism>
<feature type="transmembrane region" description="Helical" evidence="1">
    <location>
        <begin position="21"/>
        <end position="46"/>
    </location>
</feature>
<keyword evidence="1" id="KW-1133">Transmembrane helix</keyword>
<comment type="caution">
    <text evidence="2">The sequence shown here is derived from an EMBL/GenBank/DDBJ whole genome shotgun (WGS) entry which is preliminary data.</text>
</comment>
<dbReference type="EMBL" id="RAPO01000002">
    <property type="protein sequence ID" value="RKD95878.1"/>
    <property type="molecule type" value="Genomic_DNA"/>
</dbReference>
<name>A0A419WK84_9EURY</name>
<dbReference type="AlphaFoldDB" id="A0A419WK84"/>
<dbReference type="RefSeq" id="WP_120245101.1">
    <property type="nucleotide sequence ID" value="NZ_RAPO01000002.1"/>
</dbReference>
<evidence type="ECO:0000313" key="2">
    <source>
        <dbReference type="EMBL" id="RKD95878.1"/>
    </source>
</evidence>
<keyword evidence="1" id="KW-0472">Membrane</keyword>
<evidence type="ECO:0000256" key="1">
    <source>
        <dbReference type="SAM" id="Phobius"/>
    </source>
</evidence>
<dbReference type="Proteomes" id="UP000283805">
    <property type="component" value="Unassembled WGS sequence"/>
</dbReference>
<proteinExistence type="predicted"/>
<accession>A0A419WK84</accession>
<keyword evidence="3" id="KW-1185">Reference proteome</keyword>
<reference evidence="2 3" key="1">
    <citation type="submission" date="2018-09" db="EMBL/GenBank/DDBJ databases">
        <title>Genomic Encyclopedia of Archaeal and Bacterial Type Strains, Phase II (KMG-II): from individual species to whole genera.</title>
        <authorList>
            <person name="Goeker M."/>
        </authorList>
    </citation>
    <scope>NUCLEOTIDE SEQUENCE [LARGE SCALE GENOMIC DNA]</scope>
    <source>
        <strain evidence="2 3">DSM 13151</strain>
    </source>
</reference>
<gene>
    <name evidence="2" type="ORF">ATJ93_2741</name>
</gene>
<feature type="transmembrane region" description="Helical" evidence="1">
    <location>
        <begin position="52"/>
        <end position="74"/>
    </location>
</feature>
<keyword evidence="1" id="KW-0812">Transmembrane</keyword>
<protein>
    <submittedName>
        <fullName evidence="2">Uncharacterized protein</fullName>
    </submittedName>
</protein>